<dbReference type="PANTHER" id="PTHR11735">
    <property type="entry name" value="TRNA N6-ADENOSINE THREONYLCARBAMOYLTRANSFERASE"/>
    <property type="match status" value="1"/>
</dbReference>
<accession>A0AAD6VH46</accession>
<dbReference type="InterPro" id="IPR043129">
    <property type="entry name" value="ATPase_NBD"/>
</dbReference>
<evidence type="ECO:0000256" key="3">
    <source>
        <dbReference type="ARBA" id="ARBA00022694"/>
    </source>
</evidence>
<evidence type="ECO:0000256" key="2">
    <source>
        <dbReference type="ARBA" id="ARBA00022679"/>
    </source>
</evidence>
<evidence type="ECO:0000256" key="7">
    <source>
        <dbReference type="HAMAP-Rule" id="MF_03179"/>
    </source>
</evidence>
<keyword evidence="4 7" id="KW-0479">Metal-binding</keyword>
<evidence type="ECO:0000256" key="4">
    <source>
        <dbReference type="ARBA" id="ARBA00022723"/>
    </source>
</evidence>
<gene>
    <name evidence="9" type="ORF">GGX14DRAFT_451953</name>
</gene>
<comment type="catalytic activity">
    <reaction evidence="6 7">
        <text>L-threonylcarbamoyladenylate + adenosine(37) in tRNA = N(6)-L-threonylcarbamoyladenosine(37) in tRNA + AMP + H(+)</text>
        <dbReference type="Rhea" id="RHEA:37059"/>
        <dbReference type="Rhea" id="RHEA-COMP:10162"/>
        <dbReference type="Rhea" id="RHEA-COMP:10163"/>
        <dbReference type="ChEBI" id="CHEBI:15378"/>
        <dbReference type="ChEBI" id="CHEBI:73682"/>
        <dbReference type="ChEBI" id="CHEBI:74411"/>
        <dbReference type="ChEBI" id="CHEBI:74418"/>
        <dbReference type="ChEBI" id="CHEBI:456215"/>
        <dbReference type="EC" id="2.3.1.234"/>
    </reaction>
</comment>
<feature type="domain" description="Gcp-like" evidence="8">
    <location>
        <begin position="33"/>
        <end position="331"/>
    </location>
</feature>
<comment type="cofactor">
    <cofactor evidence="7">
        <name>a divalent metal cation</name>
        <dbReference type="ChEBI" id="CHEBI:60240"/>
    </cofactor>
    <text evidence="7">Binds 1 divalent metal cation per subunit.</text>
</comment>
<evidence type="ECO:0000313" key="9">
    <source>
        <dbReference type="EMBL" id="KAJ7209560.1"/>
    </source>
</evidence>
<evidence type="ECO:0000256" key="5">
    <source>
        <dbReference type="ARBA" id="ARBA00023315"/>
    </source>
</evidence>
<organism evidence="9 10">
    <name type="scientific">Mycena pura</name>
    <dbReference type="NCBI Taxonomy" id="153505"/>
    <lineage>
        <taxon>Eukaryota</taxon>
        <taxon>Fungi</taxon>
        <taxon>Dikarya</taxon>
        <taxon>Basidiomycota</taxon>
        <taxon>Agaricomycotina</taxon>
        <taxon>Agaricomycetes</taxon>
        <taxon>Agaricomycetidae</taxon>
        <taxon>Agaricales</taxon>
        <taxon>Marasmiineae</taxon>
        <taxon>Mycenaceae</taxon>
        <taxon>Mycena</taxon>
    </lineage>
</organism>
<keyword evidence="2 7" id="KW-0808">Transferase</keyword>
<keyword evidence="3 7" id="KW-0819">tRNA processing</keyword>
<comment type="similarity">
    <text evidence="7">Belongs to the KAE1 / TsaD family.</text>
</comment>
<dbReference type="EMBL" id="JARJCW010000030">
    <property type="protein sequence ID" value="KAJ7209560.1"/>
    <property type="molecule type" value="Genomic_DNA"/>
</dbReference>
<dbReference type="GO" id="GO:0072670">
    <property type="term" value="P:mitochondrial tRNA threonylcarbamoyladenosine modification"/>
    <property type="evidence" value="ECO:0007669"/>
    <property type="project" value="TreeGrafter"/>
</dbReference>
<evidence type="ECO:0000256" key="6">
    <source>
        <dbReference type="ARBA" id="ARBA00048117"/>
    </source>
</evidence>
<dbReference type="Proteomes" id="UP001219525">
    <property type="component" value="Unassembled WGS sequence"/>
</dbReference>
<comment type="subcellular location">
    <subcellularLocation>
        <location evidence="7">Mitochondrion</location>
    </subcellularLocation>
</comment>
<dbReference type="InterPro" id="IPR022450">
    <property type="entry name" value="TsaD"/>
</dbReference>
<name>A0AAD6VH46_9AGAR</name>
<dbReference type="EC" id="2.3.1.234" evidence="1"/>
<keyword evidence="7" id="KW-0496">Mitochondrion</keyword>
<reference evidence="9" key="1">
    <citation type="submission" date="2023-03" db="EMBL/GenBank/DDBJ databases">
        <title>Massive genome expansion in bonnet fungi (Mycena s.s.) driven by repeated elements and novel gene families across ecological guilds.</title>
        <authorList>
            <consortium name="Lawrence Berkeley National Laboratory"/>
            <person name="Harder C.B."/>
            <person name="Miyauchi S."/>
            <person name="Viragh M."/>
            <person name="Kuo A."/>
            <person name="Thoen E."/>
            <person name="Andreopoulos B."/>
            <person name="Lu D."/>
            <person name="Skrede I."/>
            <person name="Drula E."/>
            <person name="Henrissat B."/>
            <person name="Morin E."/>
            <person name="Kohler A."/>
            <person name="Barry K."/>
            <person name="LaButti K."/>
            <person name="Morin E."/>
            <person name="Salamov A."/>
            <person name="Lipzen A."/>
            <person name="Mereny Z."/>
            <person name="Hegedus B."/>
            <person name="Baldrian P."/>
            <person name="Stursova M."/>
            <person name="Weitz H."/>
            <person name="Taylor A."/>
            <person name="Grigoriev I.V."/>
            <person name="Nagy L.G."/>
            <person name="Martin F."/>
            <person name="Kauserud H."/>
        </authorList>
    </citation>
    <scope>NUCLEOTIDE SEQUENCE</scope>
    <source>
        <strain evidence="9">9144</strain>
    </source>
</reference>
<keyword evidence="5 7" id="KW-0012">Acyltransferase</keyword>
<dbReference type="InterPro" id="IPR000905">
    <property type="entry name" value="Gcp-like_dom"/>
</dbReference>
<sequence>MTSFALARPFRVLALESSADDTCAAVVDASRRIWSNVVCRQNRLHEKTSGIHPLVALRAHQRNMPGAVRKALHDAKLEMADIDGVAFTRGPGITGCLTVASNAAKTLAAANNKPIVGVHHMQAHALTAHLTSSSPPSFPFLTLLVSGGHTMIVLATSLVDFRVLATTVDRSVGSTIDRVVTLLQIKWADLGPGPGLERYCAEPVADEGALENEPPITMSGKLSFSYTGLHSWVERTIHAAGGLDNVKKRAVARAFQNAAFAHLEEKLLLALKWCRNNDHPVRHVVVSGGVASNSLLRQRLKTCLSQSIYDPVDLVFPDPLLCTDNAVMIAWASMHRFLARDYDDYSIETLPTWSLEDLKNPPDPPAVRGRNDQ</sequence>
<dbReference type="PRINTS" id="PR00789">
    <property type="entry name" value="OSIALOPTASE"/>
</dbReference>
<dbReference type="GO" id="GO:0046872">
    <property type="term" value="F:metal ion binding"/>
    <property type="evidence" value="ECO:0007669"/>
    <property type="project" value="UniProtKB-KW"/>
</dbReference>
<dbReference type="Gene3D" id="3.30.420.40">
    <property type="match status" value="2"/>
</dbReference>
<dbReference type="HAMAP" id="MF_01445">
    <property type="entry name" value="TsaD"/>
    <property type="match status" value="1"/>
</dbReference>
<dbReference type="CDD" id="cd24134">
    <property type="entry name" value="ASKHA_NBD_OSGEPL1_QRI7_euk"/>
    <property type="match status" value="1"/>
</dbReference>
<dbReference type="NCBIfam" id="TIGR00329">
    <property type="entry name" value="gcp_kae1"/>
    <property type="match status" value="1"/>
</dbReference>
<comment type="subunit">
    <text evidence="7">Homodimer.</text>
</comment>
<dbReference type="GO" id="GO:0005739">
    <property type="term" value="C:mitochondrion"/>
    <property type="evidence" value="ECO:0007669"/>
    <property type="project" value="UniProtKB-SubCell"/>
</dbReference>
<dbReference type="GO" id="GO:0061711">
    <property type="term" value="F:tRNA N(6)-L-threonylcarbamoyladenine synthase activity"/>
    <property type="evidence" value="ECO:0007669"/>
    <property type="project" value="UniProtKB-EC"/>
</dbReference>
<evidence type="ECO:0000256" key="1">
    <source>
        <dbReference type="ARBA" id="ARBA00012156"/>
    </source>
</evidence>
<comment type="caution">
    <text evidence="9">The sequence shown here is derived from an EMBL/GenBank/DDBJ whole genome shotgun (WGS) entry which is preliminary data.</text>
</comment>
<dbReference type="PANTHER" id="PTHR11735:SF6">
    <property type="entry name" value="TRNA N6-ADENOSINE THREONYLCARBAMOYLTRANSFERASE, MITOCHONDRIAL"/>
    <property type="match status" value="1"/>
</dbReference>
<dbReference type="SUPFAM" id="SSF53067">
    <property type="entry name" value="Actin-like ATPase domain"/>
    <property type="match status" value="1"/>
</dbReference>
<keyword evidence="10" id="KW-1185">Reference proteome</keyword>
<comment type="function">
    <text evidence="7">Required for the formation of a threonylcarbamoyl group on adenosine at position 37 (t(6)A37) in mitochondrial tRNAs that read codons beginning with adenine. Probably involved in the transfer of the threonylcarbamoyl moiety of threonylcarbamoyl-AMP (TC-AMP) to the N6 group of A37. Involved in mitochondrial genome maintenance.</text>
</comment>
<evidence type="ECO:0000259" key="8">
    <source>
        <dbReference type="Pfam" id="PF00814"/>
    </source>
</evidence>
<dbReference type="InterPro" id="IPR017861">
    <property type="entry name" value="KAE1/TsaD"/>
</dbReference>
<protein>
    <recommendedName>
        <fullName evidence="1">N(6)-L-threonylcarbamoyladenine synthase</fullName>
        <ecNumber evidence="1">2.3.1.234</ecNumber>
    </recommendedName>
</protein>
<evidence type="ECO:0000313" key="10">
    <source>
        <dbReference type="Proteomes" id="UP001219525"/>
    </source>
</evidence>
<proteinExistence type="inferred from homology"/>
<dbReference type="AlphaFoldDB" id="A0AAD6VH46"/>
<dbReference type="Pfam" id="PF00814">
    <property type="entry name" value="TsaD"/>
    <property type="match status" value="1"/>
</dbReference>